<dbReference type="AlphaFoldDB" id="A0A3P6T885"/>
<dbReference type="Proteomes" id="UP000271098">
    <property type="component" value="Unassembled WGS sequence"/>
</dbReference>
<organism evidence="2 3">
    <name type="scientific">Gongylonema pulchrum</name>
    <dbReference type="NCBI Taxonomy" id="637853"/>
    <lineage>
        <taxon>Eukaryota</taxon>
        <taxon>Metazoa</taxon>
        <taxon>Ecdysozoa</taxon>
        <taxon>Nematoda</taxon>
        <taxon>Chromadorea</taxon>
        <taxon>Rhabditida</taxon>
        <taxon>Spirurina</taxon>
        <taxon>Spiruromorpha</taxon>
        <taxon>Spiruroidea</taxon>
        <taxon>Gongylonematidae</taxon>
        <taxon>Gongylonema</taxon>
    </lineage>
</organism>
<sequence>MPGIGDNVISEEKSRNVELMKTTKNFNVANLEGESGLI</sequence>
<proteinExistence type="predicted"/>
<keyword evidence="3" id="KW-1185">Reference proteome</keyword>
<gene>
    <name evidence="1" type="ORF">GPUH_LOCUS8136</name>
    <name evidence="2" type="ORF">GPUH_LOCUS8172</name>
</gene>
<evidence type="ECO:0000313" key="3">
    <source>
        <dbReference type="Proteomes" id="UP000271098"/>
    </source>
</evidence>
<name>A0A3P6T885_9BILA</name>
<reference evidence="2 3" key="1">
    <citation type="submission" date="2018-11" db="EMBL/GenBank/DDBJ databases">
        <authorList>
            <consortium name="Pathogen Informatics"/>
        </authorList>
    </citation>
    <scope>NUCLEOTIDE SEQUENCE [LARGE SCALE GENOMIC DNA]</scope>
</reference>
<evidence type="ECO:0000313" key="2">
    <source>
        <dbReference type="EMBL" id="VDK61061.1"/>
    </source>
</evidence>
<dbReference type="EMBL" id="UYRT01022912">
    <property type="protein sequence ID" value="VDK60955.1"/>
    <property type="molecule type" value="Genomic_DNA"/>
</dbReference>
<accession>A0A3P6T885</accession>
<dbReference type="EMBL" id="UYRT01023083">
    <property type="protein sequence ID" value="VDK61061.1"/>
    <property type="molecule type" value="Genomic_DNA"/>
</dbReference>
<protein>
    <submittedName>
        <fullName evidence="2">Uncharacterized protein</fullName>
    </submittedName>
</protein>
<evidence type="ECO:0000313" key="1">
    <source>
        <dbReference type="EMBL" id="VDK60955.1"/>
    </source>
</evidence>